<dbReference type="Pfam" id="PF13450">
    <property type="entry name" value="NAD_binding_8"/>
    <property type="match status" value="1"/>
</dbReference>
<keyword evidence="6 7" id="KW-0503">Monooxygenase</keyword>
<dbReference type="InterPro" id="IPR051820">
    <property type="entry name" value="FAD-binding_MO"/>
</dbReference>
<accession>A0AA97CSX5</accession>
<dbReference type="PANTHER" id="PTHR43872:SF1">
    <property type="entry name" value="MONOOXYGENASE, PUTATIVE (AFU_ORTHOLOGUE AFUA_8G02570)-RELATED"/>
    <property type="match status" value="1"/>
</dbReference>
<reference evidence="7" key="1">
    <citation type="submission" date="2023-06" db="EMBL/GenBank/DDBJ databases">
        <title>Gordonia sp. nov. and Pseudochrobactrum sp. nov., two species isolated from the burying beetle Nicrophorus vespilloides.</title>
        <authorList>
            <person name="Poehlein A."/>
            <person name="Guzman J."/>
            <person name="Daniel R."/>
            <person name="Vilcinskas A."/>
        </authorList>
    </citation>
    <scope>NUCLEOTIDE SEQUENCE</scope>
    <source>
        <strain evidence="7">MP11Mi</strain>
    </source>
</reference>
<dbReference type="EMBL" id="CP128986">
    <property type="protein sequence ID" value="WOC11194.1"/>
    <property type="molecule type" value="Genomic_DNA"/>
</dbReference>
<dbReference type="RefSeq" id="WP_420040524.1">
    <property type="nucleotide sequence ID" value="NZ_CP128986.1"/>
</dbReference>
<dbReference type="InterPro" id="IPR036188">
    <property type="entry name" value="FAD/NAD-bd_sf"/>
</dbReference>
<evidence type="ECO:0000256" key="5">
    <source>
        <dbReference type="ARBA" id="ARBA00023002"/>
    </source>
</evidence>
<dbReference type="Gene3D" id="3.50.50.60">
    <property type="entry name" value="FAD/NAD(P)-binding domain"/>
    <property type="match status" value="2"/>
</dbReference>
<dbReference type="GO" id="GO:0004499">
    <property type="term" value="F:N,N-dimethylaniline monooxygenase activity"/>
    <property type="evidence" value="ECO:0007669"/>
    <property type="project" value="InterPro"/>
</dbReference>
<keyword evidence="5 7" id="KW-0560">Oxidoreductase</keyword>
<evidence type="ECO:0000256" key="4">
    <source>
        <dbReference type="ARBA" id="ARBA00022827"/>
    </source>
</evidence>
<name>A0AA97CSX5_9ACTN</name>
<dbReference type="GO" id="GO:0050661">
    <property type="term" value="F:NADP binding"/>
    <property type="evidence" value="ECO:0007669"/>
    <property type="project" value="InterPro"/>
</dbReference>
<dbReference type="PANTHER" id="PTHR43872">
    <property type="entry name" value="MONOOXYGENASE, PUTATIVE (AFU_ORTHOLOGUE AFUA_8G02570)-RELATED"/>
    <property type="match status" value="1"/>
</dbReference>
<dbReference type="AlphaFoldDB" id="A0AA97CSX5"/>
<comment type="similarity">
    <text evidence="2">Belongs to the FAD-binding monooxygenase family.</text>
</comment>
<organism evidence="7">
    <name type="scientific">Gordonia sp. MP11Mi</name>
    <dbReference type="NCBI Taxonomy" id="3022769"/>
    <lineage>
        <taxon>Bacteria</taxon>
        <taxon>Bacillati</taxon>
        <taxon>Actinomycetota</taxon>
        <taxon>Actinomycetes</taxon>
        <taxon>Mycobacteriales</taxon>
        <taxon>Gordoniaceae</taxon>
        <taxon>Gordonia</taxon>
    </lineage>
</organism>
<dbReference type="SUPFAM" id="SSF51905">
    <property type="entry name" value="FAD/NAD(P)-binding domain"/>
    <property type="match status" value="1"/>
</dbReference>
<evidence type="ECO:0000256" key="3">
    <source>
        <dbReference type="ARBA" id="ARBA00022630"/>
    </source>
</evidence>
<dbReference type="GO" id="GO:0050660">
    <property type="term" value="F:flavin adenine dinucleotide binding"/>
    <property type="evidence" value="ECO:0007669"/>
    <property type="project" value="InterPro"/>
</dbReference>
<dbReference type="InterPro" id="IPR020946">
    <property type="entry name" value="Flavin_mOase-like"/>
</dbReference>
<evidence type="ECO:0000313" key="7">
    <source>
        <dbReference type="EMBL" id="WOC11194.1"/>
    </source>
</evidence>
<protein>
    <submittedName>
        <fullName evidence="7">Baeyer-Villiger monooxygenase</fullName>
        <ecNumber evidence="7">1.14.13.-</ecNumber>
    </submittedName>
</protein>
<dbReference type="EC" id="1.14.13.-" evidence="7"/>
<keyword evidence="3" id="KW-0285">Flavoprotein</keyword>
<comment type="cofactor">
    <cofactor evidence="1">
        <name>FAD</name>
        <dbReference type="ChEBI" id="CHEBI:57692"/>
    </cofactor>
</comment>
<gene>
    <name evidence="7" type="ORF">MP11Mi_02610</name>
</gene>
<keyword evidence="4" id="KW-0274">FAD</keyword>
<evidence type="ECO:0000256" key="6">
    <source>
        <dbReference type="ARBA" id="ARBA00023033"/>
    </source>
</evidence>
<proteinExistence type="inferred from homology"/>
<evidence type="ECO:0000256" key="1">
    <source>
        <dbReference type="ARBA" id="ARBA00001974"/>
    </source>
</evidence>
<dbReference type="Pfam" id="PF00743">
    <property type="entry name" value="FMO-like"/>
    <property type="match status" value="1"/>
</dbReference>
<evidence type="ECO:0000256" key="2">
    <source>
        <dbReference type="ARBA" id="ARBA00010139"/>
    </source>
</evidence>
<sequence length="514" mass="56704">MNPGSIRPNVAPTDSALPDSLLTDGPLDVLVLGAGISGIGAGHYLRTEHPSKSFAIIESRDRAGGTWSLFKYPGIRSDSDLNTFGYEFKPWRDPQSIADAPRILDYLHDAITDDGLDDAIVYNRRATAIDWSESEQLWNVTVHRNDADDDFVVQAHWVFAGTGYYNYAEGFTPEFPGIEKFAGQVVHPQHWPEDLDYAGKKVVVIGSGATAVTLVPSMADKTEHITMLQRTPTYVIPLPREDAISNLMKKALGADRGYALSRQKNILQQKIVFNLCQRYPKPARKIIRATNSALLPKDFDIDTHFNPPYNPWDQRLCVVPNGDLFRAISKGTASIETGRIKTFTEGGILLEDGTELEADIIVTATGLNLQLFGGMEIKVDGETVDLSETVAYRGMMLSGIPNFAMAIGYTNSSWTLKIGLLCEYFCRVLTYMDASEYTSVRAVADPAMDTRPLLDFGAGYVQRALNRLPKQGTTAPWTMTMAVSSDVKQLRKGEIVDDYLDYRRASVPAATAAV</sequence>